<keyword evidence="4 7" id="KW-0067">ATP-binding</keyword>
<name>A0A1W1UCC8_9DEIO</name>
<dbReference type="SUPFAM" id="SSF52540">
    <property type="entry name" value="P-loop containing nucleoside triphosphate hydrolases"/>
    <property type="match status" value="1"/>
</dbReference>
<dbReference type="InterPro" id="IPR003439">
    <property type="entry name" value="ABC_transporter-like_ATP-bd"/>
</dbReference>
<dbReference type="STRING" id="695939.SAMN00790413_05619"/>
<keyword evidence="5" id="KW-0029">Amino-acid transport</keyword>
<reference evidence="7 8" key="1">
    <citation type="submission" date="2017-04" db="EMBL/GenBank/DDBJ databases">
        <authorList>
            <person name="Afonso C.L."/>
            <person name="Miller P.J."/>
            <person name="Scott M.A."/>
            <person name="Spackman E."/>
            <person name="Goraichik I."/>
            <person name="Dimitrov K.M."/>
            <person name="Suarez D.L."/>
            <person name="Swayne D.E."/>
        </authorList>
    </citation>
    <scope>NUCLEOTIDE SEQUENCE [LARGE SCALE GENOMIC DNA]</scope>
    <source>
        <strain evidence="7 8">KR-140</strain>
    </source>
</reference>
<keyword evidence="3" id="KW-0547">Nucleotide-binding</keyword>
<gene>
    <name evidence="7" type="ORF">SAMN00790413_05619</name>
</gene>
<proteinExistence type="inferred from homology"/>
<dbReference type="GO" id="GO:0016887">
    <property type="term" value="F:ATP hydrolysis activity"/>
    <property type="evidence" value="ECO:0007669"/>
    <property type="project" value="InterPro"/>
</dbReference>
<dbReference type="InterPro" id="IPR003593">
    <property type="entry name" value="AAA+_ATPase"/>
</dbReference>
<feature type="domain" description="ABC transporter" evidence="6">
    <location>
        <begin position="2"/>
        <end position="232"/>
    </location>
</feature>
<dbReference type="PANTHER" id="PTHR43820">
    <property type="entry name" value="HIGH-AFFINITY BRANCHED-CHAIN AMINO ACID TRANSPORT ATP-BINDING PROTEIN LIVF"/>
    <property type="match status" value="1"/>
</dbReference>
<organism evidence="7 8">
    <name type="scientific">Deinococcus hopiensis KR-140</name>
    <dbReference type="NCBI Taxonomy" id="695939"/>
    <lineage>
        <taxon>Bacteria</taxon>
        <taxon>Thermotogati</taxon>
        <taxon>Deinococcota</taxon>
        <taxon>Deinococci</taxon>
        <taxon>Deinococcales</taxon>
        <taxon>Deinococcaceae</taxon>
        <taxon>Deinococcus</taxon>
    </lineage>
</organism>
<sequence length="234" mass="25519">MLRLENVSAAYAQSPVLFGVNLEVRDGEAVTLIGRNGVGKTTLLRTITGLHAISGGELHLNGESVTREHAFARARAGLAYVPQGRGLFPHLTVEENLRMGLPALSGREGVKREIPELVFDLFPLCRDMAGRKAGNLSGGQQQQVAIGRALVTRPRCLLLDEPTEGIQPSIVGEIEAALTRVRRELQVAVLLVEQYLDFAWAFADRYYVMQKGTVVESGLTRDTPTASVQRYLGV</sequence>
<dbReference type="Proteomes" id="UP000192582">
    <property type="component" value="Unassembled WGS sequence"/>
</dbReference>
<evidence type="ECO:0000256" key="2">
    <source>
        <dbReference type="ARBA" id="ARBA00022448"/>
    </source>
</evidence>
<protein>
    <submittedName>
        <fullName evidence="7">Urea transport system ATP-binding protein</fullName>
    </submittedName>
</protein>
<dbReference type="SMART" id="SM00382">
    <property type="entry name" value="AAA"/>
    <property type="match status" value="1"/>
</dbReference>
<dbReference type="RefSeq" id="WP_084045289.1">
    <property type="nucleotide sequence ID" value="NZ_FWWU01000003.1"/>
</dbReference>
<evidence type="ECO:0000256" key="3">
    <source>
        <dbReference type="ARBA" id="ARBA00022741"/>
    </source>
</evidence>
<dbReference type="GO" id="GO:0015807">
    <property type="term" value="P:L-amino acid transport"/>
    <property type="evidence" value="ECO:0007669"/>
    <property type="project" value="TreeGrafter"/>
</dbReference>
<keyword evidence="8" id="KW-1185">Reference proteome</keyword>
<dbReference type="InterPro" id="IPR017780">
    <property type="entry name" value="ABC_transptr_urea_ATP-bd_UrtE"/>
</dbReference>
<dbReference type="NCBIfam" id="TIGR03410">
    <property type="entry name" value="urea_trans_UrtE"/>
    <property type="match status" value="1"/>
</dbReference>
<evidence type="ECO:0000259" key="6">
    <source>
        <dbReference type="PROSITE" id="PS50893"/>
    </source>
</evidence>
<dbReference type="PANTHER" id="PTHR43820:SF5">
    <property type="entry name" value="HIGH-AFFINITY BRANCHED-CHAIN AMINO ACID TRANSPORT ATP-BINDING PROTEIN"/>
    <property type="match status" value="1"/>
</dbReference>
<dbReference type="Pfam" id="PF00005">
    <property type="entry name" value="ABC_tran"/>
    <property type="match status" value="1"/>
</dbReference>
<dbReference type="EMBL" id="FWWU01000003">
    <property type="protein sequence ID" value="SMB78755.1"/>
    <property type="molecule type" value="Genomic_DNA"/>
</dbReference>
<evidence type="ECO:0000256" key="5">
    <source>
        <dbReference type="ARBA" id="ARBA00022970"/>
    </source>
</evidence>
<accession>A0A1W1UCC8</accession>
<evidence type="ECO:0000313" key="8">
    <source>
        <dbReference type="Proteomes" id="UP000192582"/>
    </source>
</evidence>
<comment type="similarity">
    <text evidence="1">Belongs to the ABC transporter superfamily.</text>
</comment>
<dbReference type="Gene3D" id="3.40.50.300">
    <property type="entry name" value="P-loop containing nucleotide triphosphate hydrolases"/>
    <property type="match status" value="1"/>
</dbReference>
<dbReference type="OrthoDB" id="9776369at2"/>
<evidence type="ECO:0000256" key="4">
    <source>
        <dbReference type="ARBA" id="ARBA00022840"/>
    </source>
</evidence>
<evidence type="ECO:0000256" key="1">
    <source>
        <dbReference type="ARBA" id="ARBA00005417"/>
    </source>
</evidence>
<dbReference type="GO" id="GO:0015658">
    <property type="term" value="F:branched-chain amino acid transmembrane transporter activity"/>
    <property type="evidence" value="ECO:0007669"/>
    <property type="project" value="TreeGrafter"/>
</dbReference>
<dbReference type="GO" id="GO:0005524">
    <property type="term" value="F:ATP binding"/>
    <property type="evidence" value="ECO:0007669"/>
    <property type="project" value="UniProtKB-KW"/>
</dbReference>
<keyword evidence="2" id="KW-0813">Transport</keyword>
<dbReference type="AlphaFoldDB" id="A0A1W1UCC8"/>
<evidence type="ECO:0000313" key="7">
    <source>
        <dbReference type="EMBL" id="SMB78755.1"/>
    </source>
</evidence>
<dbReference type="InterPro" id="IPR052156">
    <property type="entry name" value="BCAA_Transport_ATP-bd_LivF"/>
</dbReference>
<dbReference type="InterPro" id="IPR027417">
    <property type="entry name" value="P-loop_NTPase"/>
</dbReference>
<dbReference type="PROSITE" id="PS50893">
    <property type="entry name" value="ABC_TRANSPORTER_2"/>
    <property type="match status" value="1"/>
</dbReference>
<dbReference type="CDD" id="cd03224">
    <property type="entry name" value="ABC_TM1139_LivF_branched"/>
    <property type="match status" value="1"/>
</dbReference>